<keyword evidence="3" id="KW-1185">Reference proteome</keyword>
<comment type="caution">
    <text evidence="2">The sequence shown here is derived from an EMBL/GenBank/DDBJ whole genome shotgun (WGS) entry which is preliminary data.</text>
</comment>
<dbReference type="Proteomes" id="UP001458880">
    <property type="component" value="Unassembled WGS sequence"/>
</dbReference>
<feature type="region of interest" description="Disordered" evidence="1">
    <location>
        <begin position="167"/>
        <end position="196"/>
    </location>
</feature>
<feature type="compositionally biased region" description="Polar residues" evidence="1">
    <location>
        <begin position="50"/>
        <end position="80"/>
    </location>
</feature>
<evidence type="ECO:0000256" key="1">
    <source>
        <dbReference type="SAM" id="MobiDB-lite"/>
    </source>
</evidence>
<gene>
    <name evidence="2" type="ORF">QE152_g5593</name>
</gene>
<sequence>MLTGAPPPPGTLGLAHSIGWMTSELFVNHVFTDDDFIVSSVTERAFSGNHIANGSNGAENDTQNIPSISKSADKTFQPNVSEDTRETDDESDKICQNVTDKIFIYPQILLGYVKAKDLKKRDRSRKRKSIIATDTPEINAVKEKVMERNKKKEARHMRKHRKIMKAETKLFESSSDGNDDDYQDDDRTFDTLSEEEPTQNEFEFTELEREPNINDFVLFQFTESLKELYVFYVGKILREGGKRVCDYFPTKE</sequence>
<feature type="region of interest" description="Disordered" evidence="1">
    <location>
        <begin position="49"/>
        <end position="92"/>
    </location>
</feature>
<dbReference type="AlphaFoldDB" id="A0AAW1MQI5"/>
<protein>
    <submittedName>
        <fullName evidence="2">Uncharacterized protein</fullName>
    </submittedName>
</protein>
<proteinExistence type="predicted"/>
<reference evidence="2 3" key="1">
    <citation type="journal article" date="2024" name="BMC Genomics">
        <title>De novo assembly and annotation of Popillia japonica's genome with initial clues to its potential as an invasive pest.</title>
        <authorList>
            <person name="Cucini C."/>
            <person name="Boschi S."/>
            <person name="Funari R."/>
            <person name="Cardaioli E."/>
            <person name="Iannotti N."/>
            <person name="Marturano G."/>
            <person name="Paoli F."/>
            <person name="Bruttini M."/>
            <person name="Carapelli A."/>
            <person name="Frati F."/>
            <person name="Nardi F."/>
        </authorList>
    </citation>
    <scope>NUCLEOTIDE SEQUENCE [LARGE SCALE GENOMIC DNA]</scope>
    <source>
        <strain evidence="2">DMR45628</strain>
    </source>
</reference>
<organism evidence="2 3">
    <name type="scientific">Popillia japonica</name>
    <name type="common">Japanese beetle</name>
    <dbReference type="NCBI Taxonomy" id="7064"/>
    <lineage>
        <taxon>Eukaryota</taxon>
        <taxon>Metazoa</taxon>
        <taxon>Ecdysozoa</taxon>
        <taxon>Arthropoda</taxon>
        <taxon>Hexapoda</taxon>
        <taxon>Insecta</taxon>
        <taxon>Pterygota</taxon>
        <taxon>Neoptera</taxon>
        <taxon>Endopterygota</taxon>
        <taxon>Coleoptera</taxon>
        <taxon>Polyphaga</taxon>
        <taxon>Scarabaeiformia</taxon>
        <taxon>Scarabaeidae</taxon>
        <taxon>Rutelinae</taxon>
        <taxon>Popillia</taxon>
    </lineage>
</organism>
<accession>A0AAW1MQI5</accession>
<evidence type="ECO:0000313" key="3">
    <source>
        <dbReference type="Proteomes" id="UP001458880"/>
    </source>
</evidence>
<dbReference type="EMBL" id="JASPKY010000034">
    <property type="protein sequence ID" value="KAK9747053.1"/>
    <property type="molecule type" value="Genomic_DNA"/>
</dbReference>
<evidence type="ECO:0000313" key="2">
    <source>
        <dbReference type="EMBL" id="KAK9747053.1"/>
    </source>
</evidence>
<name>A0AAW1MQI5_POPJA</name>